<evidence type="ECO:0000313" key="3">
    <source>
        <dbReference type="Proteomes" id="UP000094526"/>
    </source>
</evidence>
<dbReference type="OrthoDB" id="5385189at2759"/>
<dbReference type="Proteomes" id="UP000094526">
    <property type="component" value="Unassembled WGS sequence"/>
</dbReference>
<dbReference type="eggNOG" id="ENOG502SE0J">
    <property type="taxonomic scope" value="Eukaryota"/>
</dbReference>
<feature type="region of interest" description="Disordered" evidence="1">
    <location>
        <begin position="36"/>
        <end position="55"/>
    </location>
</feature>
<feature type="compositionally biased region" description="Basic and acidic residues" evidence="1">
    <location>
        <begin position="358"/>
        <end position="368"/>
    </location>
</feature>
<evidence type="ECO:0000256" key="1">
    <source>
        <dbReference type="SAM" id="MobiDB-lite"/>
    </source>
</evidence>
<name>A0A1C1D033_9EURO</name>
<dbReference type="AlphaFoldDB" id="A0A1C1D033"/>
<protein>
    <submittedName>
        <fullName evidence="2">Uncharacterized protein</fullName>
    </submittedName>
</protein>
<reference evidence="3" key="1">
    <citation type="submission" date="2015-07" db="EMBL/GenBank/DDBJ databases">
        <authorList>
            <person name="Teixeira M.M."/>
            <person name="Souza R.C."/>
            <person name="Almeida L.G."/>
            <person name="Vicente V.A."/>
            <person name="de Hoog S."/>
            <person name="Bocca A.L."/>
            <person name="de Almeida S.R."/>
            <person name="Vasconcelos A.T."/>
            <person name="Felipe M.S."/>
        </authorList>
    </citation>
    <scope>NUCLEOTIDE SEQUENCE [LARGE SCALE GENOMIC DNA]</scope>
    <source>
        <strain evidence="3">KSF</strain>
    </source>
</reference>
<keyword evidence="3" id="KW-1185">Reference proteome</keyword>
<dbReference type="VEuPathDB" id="FungiDB:CLCR_00176"/>
<comment type="caution">
    <text evidence="2">The sequence shown here is derived from an EMBL/GenBank/DDBJ whole genome shotgun (WGS) entry which is preliminary data.</text>
</comment>
<dbReference type="VEuPathDB" id="FungiDB:G647_02581"/>
<sequence length="522" mass="58052">MSFFASNRFLVAVIFLGFGTASVAVPALLARVRDAAKAPAPDPPPSPQKTLQKDSENALNIETLRTLADGYSYDLRNSAIKIVASRTARSRARDLLLRDLASRNYERRQDAINALRLLLNNNSFGVTICDQFRDAKSVAAVVRALINVLPQHSRHASRLKAKAPDEAGDETGLPPSPIRPEYRPSQEHALMSLLTNMLCSHPRRGFKYTSAMDAALQAGLVTKWLANYPFPCAQPENSGFNYKRSDVAFLFDRMAWMSDDPLMADAIITVMQYPTGRKQMRQVGLNASSVRENVNVGHWTRNSWDWVYAEEGSDEDADNDVRMVNGEDTAGTLFMPDNITLWDEPMGRPTTRAGARLRSAERSQEEEHLRRRHREAIVVAERGTPLRRENILQREDSQILQPMNGVSDVEGELNGLLGLSENRVESVQGGQGPSGYRVHEAPEVLDPVAEAEVDSELRALEEAVARQEAEESNRAQSRHREMEQLIEHDPEIQGTNESAHRPAGATTLSPDTRSLAREDPSA</sequence>
<dbReference type="STRING" id="86049.A0A1C1D033"/>
<proteinExistence type="predicted"/>
<accession>A0A1C1D033</accession>
<organism evidence="2 3">
    <name type="scientific">Cladophialophora carrionii</name>
    <dbReference type="NCBI Taxonomy" id="86049"/>
    <lineage>
        <taxon>Eukaryota</taxon>
        <taxon>Fungi</taxon>
        <taxon>Dikarya</taxon>
        <taxon>Ascomycota</taxon>
        <taxon>Pezizomycotina</taxon>
        <taxon>Eurotiomycetes</taxon>
        <taxon>Chaetothyriomycetidae</taxon>
        <taxon>Chaetothyriales</taxon>
        <taxon>Herpotrichiellaceae</taxon>
        <taxon>Cladophialophora</taxon>
    </lineage>
</organism>
<gene>
    <name evidence="2" type="ORF">CLCR_00176</name>
</gene>
<dbReference type="EMBL" id="LGRB01000006">
    <property type="protein sequence ID" value="OCT54117.1"/>
    <property type="molecule type" value="Genomic_DNA"/>
</dbReference>
<feature type="region of interest" description="Disordered" evidence="1">
    <location>
        <begin position="156"/>
        <end position="181"/>
    </location>
</feature>
<evidence type="ECO:0000313" key="2">
    <source>
        <dbReference type="EMBL" id="OCT54117.1"/>
    </source>
</evidence>
<feature type="region of interest" description="Disordered" evidence="1">
    <location>
        <begin position="464"/>
        <end position="522"/>
    </location>
</feature>
<feature type="region of interest" description="Disordered" evidence="1">
    <location>
        <begin position="342"/>
        <end position="368"/>
    </location>
</feature>
<feature type="compositionally biased region" description="Basic and acidic residues" evidence="1">
    <location>
        <begin position="464"/>
        <end position="491"/>
    </location>
</feature>